<evidence type="ECO:0000313" key="3">
    <source>
        <dbReference type="EMBL" id="PHH81200.1"/>
    </source>
</evidence>
<accession>A0A2C5ZN23</accession>
<dbReference type="AlphaFoldDB" id="A0A2C5ZN23"/>
<name>A0A2C5ZN23_9HYPO</name>
<dbReference type="PROSITE" id="PS00036">
    <property type="entry name" value="BZIP_BASIC"/>
    <property type="match status" value="1"/>
</dbReference>
<feature type="region of interest" description="Disordered" evidence="1">
    <location>
        <begin position="51"/>
        <end position="125"/>
    </location>
</feature>
<comment type="caution">
    <text evidence="3">The sequence shown here is derived from an EMBL/GenBank/DDBJ whole genome shotgun (WGS) entry which is preliminary data.</text>
</comment>
<dbReference type="PANTHER" id="PTHR39607:SF2">
    <property type="entry name" value="BZIP DOMAIN-CONTAINING PROTEIN"/>
    <property type="match status" value="1"/>
</dbReference>
<dbReference type="InterPro" id="IPR004827">
    <property type="entry name" value="bZIP"/>
</dbReference>
<proteinExistence type="predicted"/>
<evidence type="ECO:0000259" key="2">
    <source>
        <dbReference type="PROSITE" id="PS00036"/>
    </source>
</evidence>
<dbReference type="EMBL" id="NJES01000001">
    <property type="protein sequence ID" value="PHH81200.1"/>
    <property type="molecule type" value="Genomic_DNA"/>
</dbReference>
<dbReference type="CDD" id="cd14688">
    <property type="entry name" value="bZIP_YAP"/>
    <property type="match status" value="1"/>
</dbReference>
<dbReference type="PANTHER" id="PTHR39607">
    <property type="entry name" value="XANTHOCILLIN BIOSYNTHESIS CLUSTER TRANSCRIPTION FACTOR XANC-RELATED"/>
    <property type="match status" value="1"/>
</dbReference>
<dbReference type="OrthoDB" id="5387389at2759"/>
<sequence>MIYPVCPVQNQHSSALSKFRIQSAPPESVLYSPQLRKRFATADEARSIVMGAARPSRHGKKQCLSPPAIKPKSGAKDVNWADVTDPEERRRIQNRIAQRKFRGKARENREKAERESRNQQHAGNSYRIPVGTDIAADHELSGLPWGSMSLGLVVSRGHEAESLRSSGRGTYVGDEPYASPHSHYAMPLASELPDLPQASYYGSSVGEDVFFDDASYGYDYDAALHFEDSSLA</sequence>
<keyword evidence="4" id="KW-1185">Reference proteome</keyword>
<feature type="compositionally biased region" description="Basic and acidic residues" evidence="1">
    <location>
        <begin position="104"/>
        <end position="118"/>
    </location>
</feature>
<evidence type="ECO:0000256" key="1">
    <source>
        <dbReference type="SAM" id="MobiDB-lite"/>
    </source>
</evidence>
<dbReference type="GO" id="GO:0003700">
    <property type="term" value="F:DNA-binding transcription factor activity"/>
    <property type="evidence" value="ECO:0007669"/>
    <property type="project" value="InterPro"/>
</dbReference>
<dbReference type="InterPro" id="IPR052635">
    <property type="entry name" value="Sec_Metab_Biosynth_Reg"/>
</dbReference>
<dbReference type="Proteomes" id="UP000226431">
    <property type="component" value="Unassembled WGS sequence"/>
</dbReference>
<feature type="domain" description="BZIP" evidence="2">
    <location>
        <begin position="89"/>
        <end position="104"/>
    </location>
</feature>
<organism evidence="3 4">
    <name type="scientific">Ophiocordyceps camponoti-rufipedis</name>
    <dbReference type="NCBI Taxonomy" id="2004952"/>
    <lineage>
        <taxon>Eukaryota</taxon>
        <taxon>Fungi</taxon>
        <taxon>Dikarya</taxon>
        <taxon>Ascomycota</taxon>
        <taxon>Pezizomycotina</taxon>
        <taxon>Sordariomycetes</taxon>
        <taxon>Hypocreomycetidae</taxon>
        <taxon>Hypocreales</taxon>
        <taxon>Ophiocordycipitaceae</taxon>
        <taxon>Ophiocordyceps</taxon>
    </lineage>
</organism>
<gene>
    <name evidence="3" type="ORF">CDD80_35</name>
</gene>
<protein>
    <recommendedName>
        <fullName evidence="2">BZIP domain-containing protein</fullName>
    </recommendedName>
</protein>
<evidence type="ECO:0000313" key="4">
    <source>
        <dbReference type="Proteomes" id="UP000226431"/>
    </source>
</evidence>
<reference evidence="3 4" key="1">
    <citation type="submission" date="2017-06" db="EMBL/GenBank/DDBJ databases">
        <title>Ant-infecting Ophiocordyceps genomes reveal a high diversity of potential behavioral manipulation genes and a possible major role for enterotoxins.</title>
        <authorList>
            <person name="De Bekker C."/>
            <person name="Evans H.C."/>
            <person name="Brachmann A."/>
            <person name="Hughes D.P."/>
        </authorList>
    </citation>
    <scope>NUCLEOTIDE SEQUENCE [LARGE SCALE GENOMIC DNA]</scope>
    <source>
        <strain evidence="3 4">Map16</strain>
    </source>
</reference>